<keyword evidence="3" id="KW-1185">Reference proteome</keyword>
<dbReference type="GO" id="GO:0005634">
    <property type="term" value="C:nucleus"/>
    <property type="evidence" value="ECO:0007669"/>
    <property type="project" value="TreeGrafter"/>
</dbReference>
<dbReference type="InterPro" id="IPR052709">
    <property type="entry name" value="Transposase-MT_Hybrid"/>
</dbReference>
<dbReference type="GO" id="GO:0031297">
    <property type="term" value="P:replication fork processing"/>
    <property type="evidence" value="ECO:0007669"/>
    <property type="project" value="TreeGrafter"/>
</dbReference>
<sequence length="128" mass="14573">MLCFIALKKIIVQRTLQTRLCTVYGSGTTTIRTVRNRFKRFRAGNFDLKDEDRSGRPATMDTEFFKAMLAENPRYCVRELVDATNIPRTTCHMTPHLQRQKQSSAAVGGDVERSEEIDEESTAPLGCR</sequence>
<evidence type="ECO:0000313" key="3">
    <source>
        <dbReference type="Proteomes" id="UP000515204"/>
    </source>
</evidence>
<dbReference type="GO" id="GO:0015074">
    <property type="term" value="P:DNA integration"/>
    <property type="evidence" value="ECO:0007669"/>
    <property type="project" value="TreeGrafter"/>
</dbReference>
<dbReference type="Proteomes" id="UP000515204">
    <property type="component" value="Unplaced"/>
</dbReference>
<dbReference type="GO" id="GO:0003697">
    <property type="term" value="F:single-stranded DNA binding"/>
    <property type="evidence" value="ECO:0007669"/>
    <property type="project" value="TreeGrafter"/>
</dbReference>
<dbReference type="GO" id="GO:0042800">
    <property type="term" value="F:histone H3K4 methyltransferase activity"/>
    <property type="evidence" value="ECO:0007669"/>
    <property type="project" value="TreeGrafter"/>
</dbReference>
<accession>A0A6P3YD42</accession>
<evidence type="ECO:0000256" key="1">
    <source>
        <dbReference type="SAM" id="MobiDB-lite"/>
    </source>
</evidence>
<dbReference type="PANTHER" id="PTHR46060">
    <property type="entry name" value="MARINER MOS1 TRANSPOSASE-LIKE PROTEIN"/>
    <property type="match status" value="1"/>
</dbReference>
<dbReference type="RefSeq" id="XP_014488383.1">
    <property type="nucleotide sequence ID" value="XM_014632897.1"/>
</dbReference>
<dbReference type="GO" id="GO:0035861">
    <property type="term" value="C:site of double-strand break"/>
    <property type="evidence" value="ECO:0007669"/>
    <property type="project" value="TreeGrafter"/>
</dbReference>
<dbReference type="OrthoDB" id="10032414at2759"/>
<dbReference type="GO" id="GO:0000729">
    <property type="term" value="P:DNA double-strand break processing"/>
    <property type="evidence" value="ECO:0007669"/>
    <property type="project" value="TreeGrafter"/>
</dbReference>
<dbReference type="GO" id="GO:0006303">
    <property type="term" value="P:double-strand break repair via nonhomologous end joining"/>
    <property type="evidence" value="ECO:0007669"/>
    <property type="project" value="TreeGrafter"/>
</dbReference>
<dbReference type="GO" id="GO:0046975">
    <property type="term" value="F:histone H3K36 methyltransferase activity"/>
    <property type="evidence" value="ECO:0007669"/>
    <property type="project" value="TreeGrafter"/>
</dbReference>
<dbReference type="AlphaFoldDB" id="A0A6P3YD42"/>
<dbReference type="GO" id="GO:0000014">
    <property type="term" value="F:single-stranded DNA endodeoxyribonuclease activity"/>
    <property type="evidence" value="ECO:0007669"/>
    <property type="project" value="TreeGrafter"/>
</dbReference>
<dbReference type="GO" id="GO:0044547">
    <property type="term" value="F:DNA topoisomerase binding"/>
    <property type="evidence" value="ECO:0007669"/>
    <property type="project" value="TreeGrafter"/>
</dbReference>
<dbReference type="Pfam" id="PF17906">
    <property type="entry name" value="HTH_48"/>
    <property type="match status" value="1"/>
</dbReference>
<name>A0A6P3YD42_DINQU</name>
<dbReference type="GO" id="GO:0000793">
    <property type="term" value="C:condensed chromosome"/>
    <property type="evidence" value="ECO:0007669"/>
    <property type="project" value="TreeGrafter"/>
</dbReference>
<evidence type="ECO:0000313" key="4">
    <source>
        <dbReference type="RefSeq" id="XP_014488383.1"/>
    </source>
</evidence>
<dbReference type="GO" id="GO:0044774">
    <property type="term" value="P:mitotic DNA integrity checkpoint signaling"/>
    <property type="evidence" value="ECO:0007669"/>
    <property type="project" value="TreeGrafter"/>
</dbReference>
<feature type="region of interest" description="Disordered" evidence="1">
    <location>
        <begin position="95"/>
        <end position="128"/>
    </location>
</feature>
<reference evidence="4" key="1">
    <citation type="submission" date="2025-08" db="UniProtKB">
        <authorList>
            <consortium name="RefSeq"/>
        </authorList>
    </citation>
    <scope>IDENTIFICATION</scope>
</reference>
<gene>
    <name evidence="4" type="primary">LOC106751782</name>
</gene>
<dbReference type="InterPro" id="IPR041426">
    <property type="entry name" value="Mos1_HTH"/>
</dbReference>
<feature type="domain" description="Mos1 transposase HTH" evidence="2">
    <location>
        <begin position="19"/>
        <end position="45"/>
    </location>
</feature>
<protein>
    <submittedName>
        <fullName evidence="4">Histone-lysine N-methyltransferase SETMAR-like</fullName>
    </submittedName>
</protein>
<organism evidence="3 4">
    <name type="scientific">Dinoponera quadriceps</name>
    <name type="common">South American ant</name>
    <dbReference type="NCBI Taxonomy" id="609295"/>
    <lineage>
        <taxon>Eukaryota</taxon>
        <taxon>Metazoa</taxon>
        <taxon>Ecdysozoa</taxon>
        <taxon>Arthropoda</taxon>
        <taxon>Hexapoda</taxon>
        <taxon>Insecta</taxon>
        <taxon>Pterygota</taxon>
        <taxon>Neoptera</taxon>
        <taxon>Endopterygota</taxon>
        <taxon>Hymenoptera</taxon>
        <taxon>Apocrita</taxon>
        <taxon>Aculeata</taxon>
        <taxon>Formicoidea</taxon>
        <taxon>Formicidae</taxon>
        <taxon>Ponerinae</taxon>
        <taxon>Ponerini</taxon>
        <taxon>Dinoponera</taxon>
    </lineage>
</organism>
<evidence type="ECO:0000259" key="2">
    <source>
        <dbReference type="Pfam" id="PF17906"/>
    </source>
</evidence>
<dbReference type="PANTHER" id="PTHR46060:SF2">
    <property type="entry name" value="HISTONE-LYSINE N-METHYLTRANSFERASE SETMAR"/>
    <property type="match status" value="1"/>
</dbReference>
<dbReference type="GeneID" id="106751782"/>
<proteinExistence type="predicted"/>
<dbReference type="GO" id="GO:0003690">
    <property type="term" value="F:double-stranded DNA binding"/>
    <property type="evidence" value="ECO:0007669"/>
    <property type="project" value="TreeGrafter"/>
</dbReference>
<dbReference type="KEGG" id="dqu:106751782"/>